<dbReference type="SUPFAM" id="SSF52540">
    <property type="entry name" value="P-loop containing nucleoside triphosphate hydrolases"/>
    <property type="match status" value="1"/>
</dbReference>
<dbReference type="InterPro" id="IPR050678">
    <property type="entry name" value="DNA_Partitioning_ATPase"/>
</dbReference>
<feature type="compositionally biased region" description="Polar residues" evidence="2">
    <location>
        <begin position="301"/>
        <end position="317"/>
    </location>
</feature>
<dbReference type="InterPro" id="IPR025669">
    <property type="entry name" value="AAA_dom"/>
</dbReference>
<dbReference type="eggNOG" id="COG1192">
    <property type="taxonomic scope" value="Bacteria"/>
</dbReference>
<dbReference type="HOGENOM" id="CLU_037612_1_3_4"/>
<dbReference type="EMBL" id="AEQP01000022">
    <property type="protein sequence ID" value="EFV93928.1"/>
    <property type="molecule type" value="Genomic_DNA"/>
</dbReference>
<sequence length="330" mass="35236">MTLILTIANQKGGVGKTTTSVNLAAALSQLGKRTLLVDLDPQGNATMGSGIDKRRLSLSVYDVLIGEATVTEARQRSDAGGYYLLPANRELAGAEVELVELDRRERRLRDALDQVSADYDYILIDSPPSLSLLTLNGLCAAQGVIIPMQCEYYALEGLSDLVGTIRKVHANFNPEIKIMGILRVMYDSRITLAQQVSAQLEEHFKEKVFKAVIPRNIRLAEAPSHGLPGVRFDPGSRGALGYLDFASELIERTPAYVAQMKSAAQARAGQQAAPQARDASHAPAGSTNAPTQADETAEAQHPSTTNGSASGHASETPADSHTEESQANAG</sequence>
<evidence type="ECO:0000313" key="5">
    <source>
        <dbReference type="Proteomes" id="UP000011021"/>
    </source>
</evidence>
<keyword evidence="5" id="KW-1185">Reference proteome</keyword>
<dbReference type="PANTHER" id="PTHR13696">
    <property type="entry name" value="P-LOOP CONTAINING NUCLEOSIDE TRIPHOSPHATE HYDROLASE"/>
    <property type="match status" value="1"/>
</dbReference>
<evidence type="ECO:0000259" key="3">
    <source>
        <dbReference type="Pfam" id="PF13614"/>
    </source>
</evidence>
<dbReference type="Pfam" id="PF13614">
    <property type="entry name" value="AAA_31"/>
    <property type="match status" value="1"/>
</dbReference>
<dbReference type="Gene3D" id="3.40.50.300">
    <property type="entry name" value="P-loop containing nucleotide triphosphate hydrolases"/>
    <property type="match status" value="1"/>
</dbReference>
<dbReference type="STRING" id="887898.HMPREF0551_2043"/>
<feature type="region of interest" description="Disordered" evidence="2">
    <location>
        <begin position="267"/>
        <end position="330"/>
    </location>
</feature>
<dbReference type="InterPro" id="IPR027417">
    <property type="entry name" value="P-loop_NTPase"/>
</dbReference>
<protein>
    <submittedName>
        <fullName evidence="4">CobQ/CobB/MinD/ParA nucleotide binding domain protein</fullName>
    </submittedName>
</protein>
<accession>E7RZC9</accession>
<dbReference type="Proteomes" id="UP000011021">
    <property type="component" value="Unassembled WGS sequence"/>
</dbReference>
<evidence type="ECO:0000313" key="4">
    <source>
        <dbReference type="EMBL" id="EFV93928.1"/>
    </source>
</evidence>
<evidence type="ECO:0000256" key="2">
    <source>
        <dbReference type="SAM" id="MobiDB-lite"/>
    </source>
</evidence>
<dbReference type="AlphaFoldDB" id="E7RZC9"/>
<name>E7RZC9_9BURK</name>
<feature type="compositionally biased region" description="Low complexity" evidence="2">
    <location>
        <begin position="267"/>
        <end position="277"/>
    </location>
</feature>
<evidence type="ECO:0000256" key="1">
    <source>
        <dbReference type="SAM" id="Coils"/>
    </source>
</evidence>
<dbReference type="CDD" id="cd02042">
    <property type="entry name" value="ParAB_family"/>
    <property type="match status" value="1"/>
</dbReference>
<gene>
    <name evidence="4" type="ORF">HMPREF0551_2043</name>
</gene>
<dbReference type="FunFam" id="3.40.50.300:FF:000285">
    <property type="entry name" value="Sporulation initiation inhibitor Soj"/>
    <property type="match status" value="1"/>
</dbReference>
<feature type="compositionally biased region" description="Polar residues" evidence="2">
    <location>
        <begin position="285"/>
        <end position="294"/>
    </location>
</feature>
<comment type="caution">
    <text evidence="4">The sequence shown here is derived from an EMBL/GenBank/DDBJ whole genome shotgun (WGS) entry which is preliminary data.</text>
</comment>
<feature type="coiled-coil region" evidence="1">
    <location>
        <begin position="91"/>
        <end position="118"/>
    </location>
</feature>
<reference evidence="4 5" key="1">
    <citation type="submission" date="2010-12" db="EMBL/GenBank/DDBJ databases">
        <authorList>
            <person name="Muzny D."/>
            <person name="Qin X."/>
            <person name="Deng J."/>
            <person name="Jiang H."/>
            <person name="Liu Y."/>
            <person name="Qu J."/>
            <person name="Song X.-Z."/>
            <person name="Zhang L."/>
            <person name="Thornton R."/>
            <person name="Coyle M."/>
            <person name="Francisco L."/>
            <person name="Jackson L."/>
            <person name="Javaid M."/>
            <person name="Korchina V."/>
            <person name="Kovar C."/>
            <person name="Mata R."/>
            <person name="Mathew T."/>
            <person name="Ngo R."/>
            <person name="Nguyen L."/>
            <person name="Nguyen N."/>
            <person name="Okwuonu G."/>
            <person name="Ongeri F."/>
            <person name="Pham C."/>
            <person name="Simmons D."/>
            <person name="Wilczek-Boney K."/>
            <person name="Hale W."/>
            <person name="Jakkamsetti A."/>
            <person name="Pham P."/>
            <person name="Ruth R."/>
            <person name="San Lucas F."/>
            <person name="Warren J."/>
            <person name="Zhang J."/>
            <person name="Zhao Z."/>
            <person name="Zhou C."/>
            <person name="Zhu D."/>
            <person name="Lee S."/>
            <person name="Bess C."/>
            <person name="Blankenburg K."/>
            <person name="Forbes L."/>
            <person name="Fu Q."/>
            <person name="Gubbala S."/>
            <person name="Hirani K."/>
            <person name="Jayaseelan J.C."/>
            <person name="Lara F."/>
            <person name="Munidasa M."/>
            <person name="Palculict T."/>
            <person name="Patil S."/>
            <person name="Pu L.-L."/>
            <person name="Saada N."/>
            <person name="Tang L."/>
            <person name="Weissenberger G."/>
            <person name="Zhu Y."/>
            <person name="Hemphill L."/>
            <person name="Shang Y."/>
            <person name="Youmans B."/>
            <person name="Ayvaz T."/>
            <person name="Ross M."/>
            <person name="Santibanez J."/>
            <person name="Aqrawi P."/>
            <person name="Gross S."/>
            <person name="Joshi V."/>
            <person name="Fowler G."/>
            <person name="Nazareth L."/>
            <person name="Reid J."/>
            <person name="Worley K."/>
            <person name="Petrosino J."/>
            <person name="Highlander S."/>
            <person name="Gibbs R."/>
        </authorList>
    </citation>
    <scope>NUCLEOTIDE SEQUENCE [LARGE SCALE GENOMIC DNA]</scope>
    <source>
        <strain evidence="4 5">ATCC 51599</strain>
    </source>
</reference>
<organism evidence="4 5">
    <name type="scientific">Lautropia mirabilis ATCC 51599</name>
    <dbReference type="NCBI Taxonomy" id="887898"/>
    <lineage>
        <taxon>Bacteria</taxon>
        <taxon>Pseudomonadati</taxon>
        <taxon>Pseudomonadota</taxon>
        <taxon>Betaproteobacteria</taxon>
        <taxon>Burkholderiales</taxon>
        <taxon>Burkholderiaceae</taxon>
        <taxon>Lautropia</taxon>
    </lineage>
</organism>
<keyword evidence="1" id="KW-0175">Coiled coil</keyword>
<dbReference type="PANTHER" id="PTHR13696:SF52">
    <property type="entry name" value="PARA FAMILY PROTEIN CT_582"/>
    <property type="match status" value="1"/>
</dbReference>
<feature type="domain" description="AAA" evidence="3">
    <location>
        <begin position="4"/>
        <end position="178"/>
    </location>
</feature>
<proteinExistence type="predicted"/>